<evidence type="ECO:0000259" key="6">
    <source>
        <dbReference type="Pfam" id="PF16656"/>
    </source>
</evidence>
<dbReference type="Proteomes" id="UP000037510">
    <property type="component" value="Unassembled WGS sequence"/>
</dbReference>
<gene>
    <name evidence="7" type="ORF">OBRU01_00369</name>
</gene>
<comment type="similarity">
    <text evidence="3">Belongs to the metallophosphoesterase superfamily. Purple acid phosphatase family.</text>
</comment>
<dbReference type="GO" id="GO:0046872">
    <property type="term" value="F:metal ion binding"/>
    <property type="evidence" value="ECO:0007669"/>
    <property type="project" value="InterPro"/>
</dbReference>
<evidence type="ECO:0000259" key="5">
    <source>
        <dbReference type="Pfam" id="PF00149"/>
    </source>
</evidence>
<accession>A0A0L7LVE1</accession>
<proteinExistence type="inferred from homology"/>
<dbReference type="Pfam" id="PF00149">
    <property type="entry name" value="Metallophos"/>
    <property type="match status" value="1"/>
</dbReference>
<dbReference type="Gene3D" id="2.60.40.380">
    <property type="entry name" value="Purple acid phosphatase-like, N-terminal"/>
    <property type="match status" value="1"/>
</dbReference>
<reference evidence="7 8" key="1">
    <citation type="journal article" date="2015" name="Genome Biol. Evol.">
        <title>The genome of winter moth (Operophtera brumata) provides a genomic perspective on sexual dimorphism and phenology.</title>
        <authorList>
            <person name="Derks M.F."/>
            <person name="Smit S."/>
            <person name="Salis L."/>
            <person name="Schijlen E."/>
            <person name="Bossers A."/>
            <person name="Mateman C."/>
            <person name="Pijl A.S."/>
            <person name="de Ridder D."/>
            <person name="Groenen M.A."/>
            <person name="Visser M.E."/>
            <person name="Megens H.J."/>
        </authorList>
    </citation>
    <scope>NUCLEOTIDE SEQUENCE [LARGE SCALE GENOMIC DNA]</scope>
    <source>
        <strain evidence="7">WM2013NL</strain>
        <tissue evidence="7">Head and thorax</tissue>
    </source>
</reference>
<dbReference type="PANTHER" id="PTHR45867">
    <property type="entry name" value="PURPLE ACID PHOSPHATASE"/>
    <property type="match status" value="1"/>
</dbReference>
<dbReference type="InterPro" id="IPR015914">
    <property type="entry name" value="PAPs_N"/>
</dbReference>
<dbReference type="SUPFAM" id="SSF49363">
    <property type="entry name" value="Purple acid phosphatase, N-terminal domain"/>
    <property type="match status" value="1"/>
</dbReference>
<evidence type="ECO:0000313" key="8">
    <source>
        <dbReference type="Proteomes" id="UP000037510"/>
    </source>
</evidence>
<name>A0A0L7LVE1_OPEBR</name>
<comment type="catalytic activity">
    <reaction evidence="3">
        <text>a phosphate monoester + H2O = an alcohol + phosphate</text>
        <dbReference type="Rhea" id="RHEA:15017"/>
        <dbReference type="ChEBI" id="CHEBI:15377"/>
        <dbReference type="ChEBI" id="CHEBI:30879"/>
        <dbReference type="ChEBI" id="CHEBI:43474"/>
        <dbReference type="ChEBI" id="CHEBI:67140"/>
        <dbReference type="EC" id="3.1.3.2"/>
    </reaction>
</comment>
<dbReference type="GO" id="GO:0003993">
    <property type="term" value="F:acid phosphatase activity"/>
    <property type="evidence" value="ECO:0007669"/>
    <property type="project" value="UniProtKB-EC"/>
</dbReference>
<keyword evidence="3" id="KW-0378">Hydrolase</keyword>
<dbReference type="InterPro" id="IPR004843">
    <property type="entry name" value="Calcineurin-like_PHP"/>
</dbReference>
<dbReference type="InterPro" id="IPR041792">
    <property type="entry name" value="MPP_PAP"/>
</dbReference>
<keyword evidence="8" id="KW-1185">Reference proteome</keyword>
<protein>
    <recommendedName>
        <fullName evidence="3">Purple acid phosphatase</fullName>
        <ecNumber evidence="3">3.1.3.2</ecNumber>
    </recommendedName>
</protein>
<feature type="domain" description="Purple acid phosphatase N-terminal" evidence="6">
    <location>
        <begin position="41"/>
        <end position="106"/>
    </location>
</feature>
<evidence type="ECO:0000256" key="1">
    <source>
        <dbReference type="ARBA" id="ARBA00022729"/>
    </source>
</evidence>
<evidence type="ECO:0000256" key="4">
    <source>
        <dbReference type="SAM" id="SignalP"/>
    </source>
</evidence>
<dbReference type="EMBL" id="JTDY01000016">
    <property type="protein sequence ID" value="KOB79410.1"/>
    <property type="molecule type" value="Genomic_DNA"/>
</dbReference>
<dbReference type="AlphaFoldDB" id="A0A0L7LVE1"/>
<feature type="signal peptide" evidence="4">
    <location>
        <begin position="1"/>
        <end position="15"/>
    </location>
</feature>
<dbReference type="Gene3D" id="3.60.21.10">
    <property type="match status" value="1"/>
</dbReference>
<keyword evidence="1 4" id="KW-0732">Signal</keyword>
<feature type="domain" description="Calcineurin-like phosphoesterase" evidence="5">
    <location>
        <begin position="116"/>
        <end position="272"/>
    </location>
</feature>
<dbReference type="STRING" id="104452.A0A0L7LVE1"/>
<dbReference type="CDD" id="cd00839">
    <property type="entry name" value="MPP_PAPs"/>
    <property type="match status" value="1"/>
</dbReference>
<evidence type="ECO:0000256" key="3">
    <source>
        <dbReference type="RuleBase" id="RU361203"/>
    </source>
</evidence>
<evidence type="ECO:0000256" key="2">
    <source>
        <dbReference type="ARBA" id="ARBA00023180"/>
    </source>
</evidence>
<organism evidence="7 8">
    <name type="scientific">Operophtera brumata</name>
    <name type="common">Winter moth</name>
    <name type="synonym">Phalaena brumata</name>
    <dbReference type="NCBI Taxonomy" id="104452"/>
    <lineage>
        <taxon>Eukaryota</taxon>
        <taxon>Metazoa</taxon>
        <taxon>Ecdysozoa</taxon>
        <taxon>Arthropoda</taxon>
        <taxon>Hexapoda</taxon>
        <taxon>Insecta</taxon>
        <taxon>Pterygota</taxon>
        <taxon>Neoptera</taxon>
        <taxon>Endopterygota</taxon>
        <taxon>Lepidoptera</taxon>
        <taxon>Glossata</taxon>
        <taxon>Ditrysia</taxon>
        <taxon>Geometroidea</taxon>
        <taxon>Geometridae</taxon>
        <taxon>Larentiinae</taxon>
        <taxon>Operophtera</taxon>
    </lineage>
</organism>
<dbReference type="PANTHER" id="PTHR45867:SF3">
    <property type="entry name" value="ACID PHOSPHATASE TYPE 7"/>
    <property type="match status" value="1"/>
</dbReference>
<evidence type="ECO:0000313" key="7">
    <source>
        <dbReference type="EMBL" id="KOB79410.1"/>
    </source>
</evidence>
<sequence length="297" mass="33958">MQFFVLLLMIGIARAKLVVVPDAHYYCAYCQPEQIHIAFGDSVVEYGETLMDQTAYGAATIFVDGGTEHRKQWIHRVTLENLKFDTKYVYHVGSQYGWSEVYPFKTPPAGQDWVSMAYLQEEAERGHFDVILHVGDFAYDMDSDNARVGDQFMRQITPLAASVPYMTCPGNHEQAYNFSNYASRFSMPGHDSSLFYSFNLGPVHFVSISTEVYYFLQYGAKLIANQYEWLENDLATANLPENRSKRPWIVIMGHRPMYCSDLHDGDCLVEFTRTGVMGMFVLQGDTFISIFSKFTSK</sequence>
<dbReference type="InterPro" id="IPR008963">
    <property type="entry name" value="Purple_acid_Pase-like_N"/>
</dbReference>
<keyword evidence="2" id="KW-0325">Glycoprotein</keyword>
<dbReference type="SUPFAM" id="SSF56300">
    <property type="entry name" value="Metallo-dependent phosphatases"/>
    <property type="match status" value="1"/>
</dbReference>
<dbReference type="Pfam" id="PF16656">
    <property type="entry name" value="Pur_ac_phosph_N"/>
    <property type="match status" value="1"/>
</dbReference>
<dbReference type="EC" id="3.1.3.2" evidence="3"/>
<dbReference type="InterPro" id="IPR029052">
    <property type="entry name" value="Metallo-depent_PP-like"/>
</dbReference>
<feature type="chain" id="PRO_5013288988" description="Purple acid phosphatase" evidence="4">
    <location>
        <begin position="16"/>
        <end position="297"/>
    </location>
</feature>
<comment type="caution">
    <text evidence="7">The sequence shown here is derived from an EMBL/GenBank/DDBJ whole genome shotgun (WGS) entry which is preliminary data.</text>
</comment>